<keyword evidence="4 11" id="KW-0378">Hydrolase</keyword>
<evidence type="ECO:0000256" key="3">
    <source>
        <dbReference type="ARBA" id="ARBA00022741"/>
    </source>
</evidence>
<feature type="region of interest" description="Disordered" evidence="12">
    <location>
        <begin position="440"/>
        <end position="487"/>
    </location>
</feature>
<keyword evidence="5 11" id="KW-0347">Helicase</keyword>
<evidence type="ECO:0000256" key="9">
    <source>
        <dbReference type="ARBA" id="ARBA00047984"/>
    </source>
</evidence>
<evidence type="ECO:0000313" key="16">
    <source>
        <dbReference type="EMBL" id="OGM05703.1"/>
    </source>
</evidence>
<dbReference type="GO" id="GO:0003676">
    <property type="term" value="F:nucleic acid binding"/>
    <property type="evidence" value="ECO:0007669"/>
    <property type="project" value="InterPro"/>
</dbReference>
<feature type="compositionally biased region" description="Basic and acidic residues" evidence="12">
    <location>
        <begin position="644"/>
        <end position="654"/>
    </location>
</feature>
<dbReference type="PANTHER" id="PTHR47959">
    <property type="entry name" value="ATP-DEPENDENT RNA HELICASE RHLE-RELATED"/>
    <property type="match status" value="1"/>
</dbReference>
<reference evidence="16 17" key="1">
    <citation type="journal article" date="2016" name="Nat. Commun.">
        <title>Thousands of microbial genomes shed light on interconnected biogeochemical processes in an aquifer system.</title>
        <authorList>
            <person name="Anantharaman K."/>
            <person name="Brown C.T."/>
            <person name="Hug L.A."/>
            <person name="Sharon I."/>
            <person name="Castelle C.J."/>
            <person name="Probst A.J."/>
            <person name="Thomas B.C."/>
            <person name="Singh A."/>
            <person name="Wilkins M.J."/>
            <person name="Karaoz U."/>
            <person name="Brodie E.L."/>
            <person name="Williams K.H."/>
            <person name="Hubbard S.S."/>
            <person name="Banfield J.F."/>
        </authorList>
    </citation>
    <scope>NUCLEOTIDE SEQUENCE [LARGE SCALE GENOMIC DNA]</scope>
</reference>
<feature type="domain" description="DEAD-box RNA helicase Q" evidence="15">
    <location>
        <begin position="4"/>
        <end position="32"/>
    </location>
</feature>
<evidence type="ECO:0000256" key="10">
    <source>
        <dbReference type="PROSITE-ProRule" id="PRU00552"/>
    </source>
</evidence>
<dbReference type="InterPro" id="IPR001650">
    <property type="entry name" value="Helicase_C-like"/>
</dbReference>
<dbReference type="GO" id="GO:0016787">
    <property type="term" value="F:hydrolase activity"/>
    <property type="evidence" value="ECO:0007669"/>
    <property type="project" value="UniProtKB-KW"/>
</dbReference>
<feature type="domain" description="Helicase C-terminal" evidence="14">
    <location>
        <begin position="217"/>
        <end position="378"/>
    </location>
</feature>
<dbReference type="SMART" id="SM00490">
    <property type="entry name" value="HELICc"/>
    <property type="match status" value="1"/>
</dbReference>
<feature type="compositionally biased region" description="Low complexity" evidence="12">
    <location>
        <begin position="631"/>
        <end position="642"/>
    </location>
</feature>
<dbReference type="InterPro" id="IPR057325">
    <property type="entry name" value="DeaD_dimer"/>
</dbReference>
<evidence type="ECO:0000256" key="4">
    <source>
        <dbReference type="ARBA" id="ARBA00022801"/>
    </source>
</evidence>
<feature type="compositionally biased region" description="Basic and acidic residues" evidence="12">
    <location>
        <begin position="478"/>
        <end position="487"/>
    </location>
</feature>
<keyword evidence="7" id="KW-0346">Stress response</keyword>
<dbReference type="PROSITE" id="PS51194">
    <property type="entry name" value="HELICASE_CTER"/>
    <property type="match status" value="1"/>
</dbReference>
<dbReference type="InterPro" id="IPR027417">
    <property type="entry name" value="P-loop_NTPase"/>
</dbReference>
<evidence type="ECO:0000259" key="13">
    <source>
        <dbReference type="PROSITE" id="PS51192"/>
    </source>
</evidence>
<evidence type="ECO:0000256" key="12">
    <source>
        <dbReference type="SAM" id="MobiDB-lite"/>
    </source>
</evidence>
<comment type="similarity">
    <text evidence="8 11">Belongs to the DEAD box helicase family.</text>
</comment>
<evidence type="ECO:0000259" key="14">
    <source>
        <dbReference type="PROSITE" id="PS51194"/>
    </source>
</evidence>
<dbReference type="GO" id="GO:0005829">
    <property type="term" value="C:cytosol"/>
    <property type="evidence" value="ECO:0007669"/>
    <property type="project" value="TreeGrafter"/>
</dbReference>
<evidence type="ECO:0000256" key="5">
    <source>
        <dbReference type="ARBA" id="ARBA00022806"/>
    </source>
</evidence>
<feature type="compositionally biased region" description="Basic and acidic residues" evidence="12">
    <location>
        <begin position="580"/>
        <end position="603"/>
    </location>
</feature>
<dbReference type="PROSITE" id="PS51192">
    <property type="entry name" value="HELICASE_ATP_BIND_1"/>
    <property type="match status" value="1"/>
</dbReference>
<keyword evidence="2" id="KW-0963">Cytoplasm</keyword>
<dbReference type="STRING" id="1817813.A2008_12620"/>
<protein>
    <recommendedName>
        <fullName evidence="1">RNA helicase</fullName>
        <ecNumber evidence="1">3.6.4.13</ecNumber>
    </recommendedName>
</protein>
<dbReference type="EC" id="3.6.4.13" evidence="1"/>
<evidence type="ECO:0000256" key="2">
    <source>
        <dbReference type="ARBA" id="ARBA00022490"/>
    </source>
</evidence>
<comment type="caution">
    <text evidence="16">The sequence shown here is derived from an EMBL/GenBank/DDBJ whole genome shotgun (WGS) entry which is preliminary data.</text>
</comment>
<dbReference type="Gene3D" id="3.40.50.300">
    <property type="entry name" value="P-loop containing nucleotide triphosphate hydrolases"/>
    <property type="match status" value="2"/>
</dbReference>
<dbReference type="SUPFAM" id="SSF52540">
    <property type="entry name" value="P-loop containing nucleoside triphosphate hydrolases"/>
    <property type="match status" value="1"/>
</dbReference>
<feature type="region of interest" description="Disordered" evidence="12">
    <location>
        <begin position="580"/>
        <end position="654"/>
    </location>
</feature>
<feature type="compositionally biased region" description="Basic and acidic residues" evidence="12">
    <location>
        <begin position="509"/>
        <end position="535"/>
    </location>
</feature>
<dbReference type="SMART" id="SM00487">
    <property type="entry name" value="DEXDc"/>
    <property type="match status" value="1"/>
</dbReference>
<organism evidence="16 17">
    <name type="scientific">Candidatus Wallbacteria bacterium GWC2_49_35</name>
    <dbReference type="NCBI Taxonomy" id="1817813"/>
    <lineage>
        <taxon>Bacteria</taxon>
        <taxon>Candidatus Walliibacteriota</taxon>
    </lineage>
</organism>
<dbReference type="Pfam" id="PF00270">
    <property type="entry name" value="DEAD"/>
    <property type="match status" value="1"/>
</dbReference>
<dbReference type="InterPro" id="IPR044742">
    <property type="entry name" value="DEAD/DEAH_RhlB"/>
</dbReference>
<name>A0A1F7WSA6_9BACT</name>
<evidence type="ECO:0000313" key="17">
    <source>
        <dbReference type="Proteomes" id="UP000178735"/>
    </source>
</evidence>
<evidence type="ECO:0000256" key="1">
    <source>
        <dbReference type="ARBA" id="ARBA00012552"/>
    </source>
</evidence>
<sequence length="654" mass="75317">MNKLKFTELNISEKIQRAAADMGFEEASPIQAETIPILLAGRDLIGQAQTGTGKTAAFAIPILEKIDHETKELQALVLCPTRELVIQVTEEFRRLTKYFFNLAIVPVYGGQEIDRQIDALKRKPQIVVGTPGRLMDHMRRATIKLDKLRFVVLDEADEMLDMGFREDMETILKDTPAERQTIMFSATMPEDIAQLTKKFQKNPARIDVSCHKMNAPKIEQFYYELLEKSKPEALARLIDFYGVKLALVFCNTKMRVDELVEVLKTRGYLAEALHGDLNQRMRDKVMSGFRSGLIEILVATDVAGRGIDVNDVEAVFNYDLPRDDEDYVHRIGRTARAGKSGKAFTFVTSRQLSNLKRIERDFDLKVSCRRVPSLSDLDETRLKFYSEKIKEILAQGGLTKYVRIVENLIEEDYTTLDIAAALLRMALGDKIESNEEIEETGHQYRYDKQKDYKKNFGPRSDEDRYAKKPYKQHTSNESGERKFEDKKPGYKKFEGKKFEGKKFEKKPYEGKKFENKPYEGKKFEGKRDFGPRTEEAGTDAKPYKKYGSSDSGERKFEDKKSGYKKFEGKKFEKKPFEGKKFENKPFEGKKFEGKRDFGPRAEEAGTDAKPYKQYRSNESGEKKFEGKKPYKQYGPKKNGGKPSYFDKFKKGPKK</sequence>
<comment type="catalytic activity">
    <reaction evidence="9">
        <text>ATP + H2O = ADP + phosphate + H(+)</text>
        <dbReference type="Rhea" id="RHEA:13065"/>
        <dbReference type="ChEBI" id="CHEBI:15377"/>
        <dbReference type="ChEBI" id="CHEBI:15378"/>
        <dbReference type="ChEBI" id="CHEBI:30616"/>
        <dbReference type="ChEBI" id="CHEBI:43474"/>
        <dbReference type="ChEBI" id="CHEBI:456216"/>
        <dbReference type="EC" id="3.6.4.13"/>
    </reaction>
</comment>
<dbReference type="InterPro" id="IPR000629">
    <property type="entry name" value="RNA-helicase_DEAD-box_CS"/>
</dbReference>
<keyword evidence="3 11" id="KW-0547">Nucleotide-binding</keyword>
<dbReference type="Pfam" id="PF25399">
    <property type="entry name" value="DeaD_dimer"/>
    <property type="match status" value="1"/>
</dbReference>
<dbReference type="InterPro" id="IPR014001">
    <property type="entry name" value="Helicase_ATP-bd"/>
</dbReference>
<dbReference type="Pfam" id="PF00271">
    <property type="entry name" value="Helicase_C"/>
    <property type="match status" value="1"/>
</dbReference>
<feature type="compositionally biased region" description="Basic and acidic residues" evidence="12">
    <location>
        <begin position="618"/>
        <end position="628"/>
    </location>
</feature>
<feature type="domain" description="Helicase ATP-binding" evidence="13">
    <location>
        <begin position="35"/>
        <end position="206"/>
    </location>
</feature>
<dbReference type="CDD" id="cd18787">
    <property type="entry name" value="SF2_C_DEAD"/>
    <property type="match status" value="1"/>
</dbReference>
<evidence type="ECO:0000256" key="6">
    <source>
        <dbReference type="ARBA" id="ARBA00022840"/>
    </source>
</evidence>
<dbReference type="PROSITE" id="PS00039">
    <property type="entry name" value="DEAD_ATP_HELICASE"/>
    <property type="match status" value="1"/>
</dbReference>
<dbReference type="InterPro" id="IPR014014">
    <property type="entry name" value="RNA_helicase_DEAD_Q_motif"/>
</dbReference>
<accession>A0A1F7WSA6</accession>
<dbReference type="PROSITE" id="PS51195">
    <property type="entry name" value="Q_MOTIF"/>
    <property type="match status" value="1"/>
</dbReference>
<dbReference type="InterPro" id="IPR011545">
    <property type="entry name" value="DEAD/DEAH_box_helicase_dom"/>
</dbReference>
<dbReference type="InterPro" id="IPR050079">
    <property type="entry name" value="DEAD_box_RNA_helicase"/>
</dbReference>
<dbReference type="GO" id="GO:0003724">
    <property type="term" value="F:RNA helicase activity"/>
    <property type="evidence" value="ECO:0007669"/>
    <property type="project" value="UniProtKB-EC"/>
</dbReference>
<dbReference type="GO" id="GO:0005524">
    <property type="term" value="F:ATP binding"/>
    <property type="evidence" value="ECO:0007669"/>
    <property type="project" value="UniProtKB-KW"/>
</dbReference>
<dbReference type="CDD" id="cd00268">
    <property type="entry name" value="DEADc"/>
    <property type="match status" value="1"/>
</dbReference>
<evidence type="ECO:0000256" key="8">
    <source>
        <dbReference type="ARBA" id="ARBA00038437"/>
    </source>
</evidence>
<dbReference type="FunFam" id="3.40.50.300:FF:000108">
    <property type="entry name" value="ATP-dependent RNA helicase RhlE"/>
    <property type="match status" value="1"/>
</dbReference>
<feature type="region of interest" description="Disordered" evidence="12">
    <location>
        <begin position="509"/>
        <end position="559"/>
    </location>
</feature>
<dbReference type="Proteomes" id="UP000178735">
    <property type="component" value="Unassembled WGS sequence"/>
</dbReference>
<gene>
    <name evidence="16" type="ORF">A2008_12620</name>
</gene>
<feature type="compositionally biased region" description="Basic and acidic residues" evidence="12">
    <location>
        <begin position="440"/>
        <end position="466"/>
    </location>
</feature>
<evidence type="ECO:0000259" key="15">
    <source>
        <dbReference type="PROSITE" id="PS51195"/>
    </source>
</evidence>
<feature type="short sequence motif" description="Q motif" evidence="10">
    <location>
        <begin position="4"/>
        <end position="32"/>
    </location>
</feature>
<evidence type="ECO:0000256" key="7">
    <source>
        <dbReference type="ARBA" id="ARBA00023016"/>
    </source>
</evidence>
<keyword evidence="6 11" id="KW-0067">ATP-binding</keyword>
<dbReference type="PANTHER" id="PTHR47959:SF1">
    <property type="entry name" value="ATP-DEPENDENT RNA HELICASE DBPA"/>
    <property type="match status" value="1"/>
</dbReference>
<dbReference type="AlphaFoldDB" id="A0A1F7WSA6"/>
<evidence type="ECO:0000256" key="11">
    <source>
        <dbReference type="RuleBase" id="RU000492"/>
    </source>
</evidence>
<dbReference type="EMBL" id="MGFH01000104">
    <property type="protein sequence ID" value="OGM05703.1"/>
    <property type="molecule type" value="Genomic_DNA"/>
</dbReference>
<proteinExistence type="inferred from homology"/>